<name>A0A3B0C4B8_9FLAO</name>
<keyword evidence="3 4" id="KW-0326">Glycosidase</keyword>
<dbReference type="Gene3D" id="2.160.20.10">
    <property type="entry name" value="Single-stranded right-handed beta-helix, Pectin lyase-like"/>
    <property type="match status" value="1"/>
</dbReference>
<feature type="chain" id="PRO_5017442961" description="Glycoside hydrolase family 28 protein" evidence="5">
    <location>
        <begin position="24"/>
        <end position="568"/>
    </location>
</feature>
<dbReference type="InterPro" id="IPR000743">
    <property type="entry name" value="Glyco_hydro_28"/>
</dbReference>
<comment type="caution">
    <text evidence="6">The sequence shown here is derived from an EMBL/GenBank/DDBJ whole genome shotgun (WGS) entry which is preliminary data.</text>
</comment>
<evidence type="ECO:0008006" key="8">
    <source>
        <dbReference type="Google" id="ProtNLM"/>
    </source>
</evidence>
<comment type="similarity">
    <text evidence="1 4">Belongs to the glycosyl hydrolase 28 family.</text>
</comment>
<protein>
    <recommendedName>
        <fullName evidence="8">Glycoside hydrolase family 28 protein</fullName>
    </recommendedName>
</protein>
<evidence type="ECO:0000256" key="1">
    <source>
        <dbReference type="ARBA" id="ARBA00008834"/>
    </source>
</evidence>
<dbReference type="InterPro" id="IPR011050">
    <property type="entry name" value="Pectin_lyase_fold/virulence"/>
</dbReference>
<dbReference type="GO" id="GO:0005975">
    <property type="term" value="P:carbohydrate metabolic process"/>
    <property type="evidence" value="ECO:0007669"/>
    <property type="project" value="InterPro"/>
</dbReference>
<evidence type="ECO:0000256" key="2">
    <source>
        <dbReference type="ARBA" id="ARBA00022801"/>
    </source>
</evidence>
<dbReference type="RefSeq" id="WP_120712079.1">
    <property type="nucleotide sequence ID" value="NZ_RBCJ01000003.1"/>
</dbReference>
<evidence type="ECO:0000313" key="7">
    <source>
        <dbReference type="Proteomes" id="UP000276603"/>
    </source>
</evidence>
<feature type="signal peptide" evidence="5">
    <location>
        <begin position="1"/>
        <end position="23"/>
    </location>
</feature>
<dbReference type="SMART" id="SM00710">
    <property type="entry name" value="PbH1"/>
    <property type="match status" value="5"/>
</dbReference>
<dbReference type="OrthoDB" id="9795222at2"/>
<dbReference type="PANTHER" id="PTHR31339:SF0">
    <property type="entry name" value="PECTIN LYASE-LIKE SUPERFAMILY PROTEIN"/>
    <property type="match status" value="1"/>
</dbReference>
<dbReference type="GO" id="GO:0004650">
    <property type="term" value="F:polygalacturonase activity"/>
    <property type="evidence" value="ECO:0007669"/>
    <property type="project" value="InterPro"/>
</dbReference>
<dbReference type="InterPro" id="IPR006626">
    <property type="entry name" value="PbH1"/>
</dbReference>
<organism evidence="6 7">
    <name type="scientific">Ulvibacterium marinum</name>
    <dbReference type="NCBI Taxonomy" id="2419782"/>
    <lineage>
        <taxon>Bacteria</taxon>
        <taxon>Pseudomonadati</taxon>
        <taxon>Bacteroidota</taxon>
        <taxon>Flavobacteriia</taxon>
        <taxon>Flavobacteriales</taxon>
        <taxon>Flavobacteriaceae</taxon>
        <taxon>Ulvibacterium</taxon>
    </lineage>
</organism>
<dbReference type="InterPro" id="IPR051801">
    <property type="entry name" value="GH28_Enzymes"/>
</dbReference>
<evidence type="ECO:0000313" key="6">
    <source>
        <dbReference type="EMBL" id="RKN79268.1"/>
    </source>
</evidence>
<dbReference type="EMBL" id="RBCJ01000003">
    <property type="protein sequence ID" value="RKN79268.1"/>
    <property type="molecule type" value="Genomic_DNA"/>
</dbReference>
<proteinExistence type="inferred from homology"/>
<evidence type="ECO:0000256" key="4">
    <source>
        <dbReference type="RuleBase" id="RU361169"/>
    </source>
</evidence>
<dbReference type="PANTHER" id="PTHR31339">
    <property type="entry name" value="PECTIN LYASE-RELATED"/>
    <property type="match status" value="1"/>
</dbReference>
<dbReference type="PROSITE" id="PS51257">
    <property type="entry name" value="PROKAR_LIPOPROTEIN"/>
    <property type="match status" value="1"/>
</dbReference>
<evidence type="ECO:0000256" key="5">
    <source>
        <dbReference type="SAM" id="SignalP"/>
    </source>
</evidence>
<keyword evidence="2 4" id="KW-0378">Hydrolase</keyword>
<keyword evidence="7" id="KW-1185">Reference proteome</keyword>
<keyword evidence="5" id="KW-0732">Signal</keyword>
<gene>
    <name evidence="6" type="ORF">D7Z94_13150</name>
</gene>
<dbReference type="Proteomes" id="UP000276603">
    <property type="component" value="Unassembled WGS sequence"/>
</dbReference>
<dbReference type="Pfam" id="PF00295">
    <property type="entry name" value="Glyco_hydro_28"/>
    <property type="match status" value="1"/>
</dbReference>
<dbReference type="AlphaFoldDB" id="A0A3B0C4B8"/>
<dbReference type="SUPFAM" id="SSF51126">
    <property type="entry name" value="Pectin lyase-like"/>
    <property type="match status" value="1"/>
</dbReference>
<accession>A0A3B0C4B8</accession>
<dbReference type="InterPro" id="IPR012334">
    <property type="entry name" value="Pectin_lyas_fold"/>
</dbReference>
<sequence length="568" mass="62692">MKKKYHKAIFSIAFFLQSCFIFSQNVNYNIRDYGAKGDGTTMNTIAIQNAIDECHQNGGGVVVVPAGKYLSGAIYLKSNINLYLAPGSLIIGSGKLDDYRLELDGMIGNQKNTLGSINTGEKTISGESDRAGLVTAYNANNVSISGQGIIDGNAMAFHDKNKMHWGKEGAAYKNTRQGDVYKDPKFALHDPLAHDERPGNLIRLINCVDARVNDVTFQNSPTWTFQIQSCENVTVSGIRVNSFDSNLRVPNDDGINIQSSTLVRISDSDIHTGDDCIANFNVKKLTVTNCTLSSRSSAIRVGDTRGDVEDLTFSNLIIYSANRALGVYVRASGSVSNVLFSDIIIKNQLFTGHWWGQGEPIHISALPSNFFGFEEKLGTISNVRFKNIIAETQNGAIVYGSEESIIKDVSFENVKLIINDSPINDQFGGNFDLRHTTEMEQALFAHEIPGIFTRYTDGLELIDFSVEWKEDLPEFFTNAIHCEEFNDLTIDGFKGQSRNPTLHPSISLKDGREVTIRNSKATKGTVNFLKHNNISDYRLFGGNDLSDAKKAFVPETTGFAMYGNLMPK</sequence>
<reference evidence="6 7" key="1">
    <citation type="submission" date="2018-10" db="EMBL/GenBank/DDBJ databases">
        <title>Ulvibacterium marinum gen. nov., sp. nov., a novel marine bacterium of the family Flavobacteriaceae, isolated from a culture of the green alga Ulva prolifera.</title>
        <authorList>
            <person name="Zhang Z."/>
        </authorList>
    </citation>
    <scope>NUCLEOTIDE SEQUENCE [LARGE SCALE GENOMIC DNA]</scope>
    <source>
        <strain evidence="6 7">CCMM003</strain>
    </source>
</reference>
<evidence type="ECO:0000256" key="3">
    <source>
        <dbReference type="ARBA" id="ARBA00023295"/>
    </source>
</evidence>